<evidence type="ECO:0000256" key="2">
    <source>
        <dbReference type="ARBA" id="ARBA00004529"/>
    </source>
</evidence>
<evidence type="ECO:0000313" key="16">
    <source>
        <dbReference type="Proteomes" id="UP001219525"/>
    </source>
</evidence>
<evidence type="ECO:0000256" key="10">
    <source>
        <dbReference type="ARBA" id="ARBA00023212"/>
    </source>
</evidence>
<reference evidence="15" key="1">
    <citation type="submission" date="2023-03" db="EMBL/GenBank/DDBJ databases">
        <title>Massive genome expansion in bonnet fungi (Mycena s.s.) driven by repeated elements and novel gene families across ecological guilds.</title>
        <authorList>
            <consortium name="Lawrence Berkeley National Laboratory"/>
            <person name="Harder C.B."/>
            <person name="Miyauchi S."/>
            <person name="Viragh M."/>
            <person name="Kuo A."/>
            <person name="Thoen E."/>
            <person name="Andreopoulos B."/>
            <person name="Lu D."/>
            <person name="Skrede I."/>
            <person name="Drula E."/>
            <person name="Henrissat B."/>
            <person name="Morin E."/>
            <person name="Kohler A."/>
            <person name="Barry K."/>
            <person name="LaButti K."/>
            <person name="Morin E."/>
            <person name="Salamov A."/>
            <person name="Lipzen A."/>
            <person name="Mereny Z."/>
            <person name="Hegedus B."/>
            <person name="Baldrian P."/>
            <person name="Stursova M."/>
            <person name="Weitz H."/>
            <person name="Taylor A."/>
            <person name="Grigoriev I.V."/>
            <person name="Nagy L.G."/>
            <person name="Martin F."/>
            <person name="Kauserud H."/>
        </authorList>
    </citation>
    <scope>NUCLEOTIDE SEQUENCE</scope>
    <source>
        <strain evidence="15">9144</strain>
    </source>
</reference>
<gene>
    <name evidence="15" type="ORF">GGX14DRAFT_444215</name>
</gene>
<comment type="similarity">
    <text evidence="11">Belongs to the dynactin subunit 4 family.</text>
</comment>
<dbReference type="Pfam" id="PF05502">
    <property type="entry name" value="Dynactin_p62"/>
    <property type="match status" value="2"/>
</dbReference>
<feature type="compositionally biased region" description="Basic and acidic residues" evidence="14">
    <location>
        <begin position="229"/>
        <end position="245"/>
    </location>
</feature>
<dbReference type="InterPro" id="IPR008603">
    <property type="entry name" value="DCTN4"/>
</dbReference>
<evidence type="ECO:0000313" key="15">
    <source>
        <dbReference type="EMBL" id="KAJ7213837.1"/>
    </source>
</evidence>
<dbReference type="GO" id="GO:0005869">
    <property type="term" value="C:dynactin complex"/>
    <property type="evidence" value="ECO:0007669"/>
    <property type="project" value="InterPro"/>
</dbReference>
<evidence type="ECO:0000256" key="8">
    <source>
        <dbReference type="ARBA" id="ARBA00022990"/>
    </source>
</evidence>
<dbReference type="GO" id="GO:0001725">
    <property type="term" value="C:stress fiber"/>
    <property type="evidence" value="ECO:0007669"/>
    <property type="project" value="UniProtKB-SubCell"/>
</dbReference>
<evidence type="ECO:0000256" key="7">
    <source>
        <dbReference type="ARBA" id="ARBA00022843"/>
    </source>
</evidence>
<keyword evidence="8" id="KW-0007">Acetylation</keyword>
<comment type="subunit">
    <text evidence="13">Subunit of dynactin, a multiprotein complex part of a tripartite complex with dynein and a adapter, such as BICDL1, BICD2 or HOOK3. The dynactin complex is built around ACTR1A/ACTB filament and consists of an actin-related filament composed of a shoulder domain, a pointed end and a barbed end. Its length is defined by its flexible shoulder domain. The soulder is composed of 2 DCTN1 subunits, 4 DCTN2 and 2 DCTN3. The 4 DCNT2 (via N-terminus) bind the ACTR1A filament and act as molecular rulers to determine the length. The pointed end is important for binding dynein-dynactin cargo adapters. Consists of 4 subunits: ACTR10, DCNT4, DCTN5 and DCTN6. The barbed end is composed of a CAPZA1:CAPZB heterodimers, which binds ACTR1A/ACTB filament and dynactin and stabilizes dynactin. Interacts with ATP7B, but not ATP7A, in a copper-dependent manner. Interacts with ANK2; this interaction is required for localization at costameres. Interacts with N4BP2L1.</text>
</comment>
<dbReference type="Proteomes" id="UP001219525">
    <property type="component" value="Unassembled WGS sequence"/>
</dbReference>
<organism evidence="15 16">
    <name type="scientific">Mycena pura</name>
    <dbReference type="NCBI Taxonomy" id="153505"/>
    <lineage>
        <taxon>Eukaryota</taxon>
        <taxon>Fungi</taxon>
        <taxon>Dikarya</taxon>
        <taxon>Basidiomycota</taxon>
        <taxon>Agaricomycotina</taxon>
        <taxon>Agaricomycetes</taxon>
        <taxon>Agaricomycetidae</taxon>
        <taxon>Agaricales</taxon>
        <taxon>Marasmiineae</taxon>
        <taxon>Mycenaceae</taxon>
        <taxon>Mycena</taxon>
    </lineage>
</organism>
<keyword evidence="5" id="KW-1017">Isopeptide bond</keyword>
<evidence type="ECO:0000256" key="1">
    <source>
        <dbReference type="ARBA" id="ARBA00004300"/>
    </source>
</evidence>
<protein>
    <recommendedName>
        <fullName evidence="12">Dynactin subunit 4</fullName>
    </recommendedName>
</protein>
<evidence type="ECO:0000256" key="12">
    <source>
        <dbReference type="ARBA" id="ARBA00034864"/>
    </source>
</evidence>
<evidence type="ECO:0000256" key="14">
    <source>
        <dbReference type="SAM" id="MobiDB-lite"/>
    </source>
</evidence>
<keyword evidence="7" id="KW-0832">Ubl conjugation</keyword>
<comment type="caution">
    <text evidence="15">The sequence shown here is derived from an EMBL/GenBank/DDBJ whole genome shotgun (WGS) entry which is preliminary data.</text>
</comment>
<feature type="region of interest" description="Disordered" evidence="14">
    <location>
        <begin position="415"/>
        <end position="436"/>
    </location>
</feature>
<feature type="region of interest" description="Disordered" evidence="14">
    <location>
        <begin position="218"/>
        <end position="245"/>
    </location>
</feature>
<accession>A0AAD6VIF8</accession>
<evidence type="ECO:0000256" key="4">
    <source>
        <dbReference type="ARBA" id="ARBA00022490"/>
    </source>
</evidence>
<proteinExistence type="inferred from homology"/>
<keyword evidence="10" id="KW-0206">Cytoskeleton</keyword>
<keyword evidence="9" id="KW-0175">Coiled coil</keyword>
<evidence type="ECO:0000256" key="3">
    <source>
        <dbReference type="ARBA" id="ARBA00004657"/>
    </source>
</evidence>
<dbReference type="AlphaFoldDB" id="A0AAD6VIF8"/>
<evidence type="ECO:0000256" key="6">
    <source>
        <dbReference type="ARBA" id="ARBA00022553"/>
    </source>
</evidence>
<dbReference type="PANTHER" id="PTHR13034:SF2">
    <property type="entry name" value="DYNACTIN SUBUNIT 4"/>
    <property type="match status" value="1"/>
</dbReference>
<feature type="compositionally biased region" description="Polar residues" evidence="14">
    <location>
        <begin position="176"/>
        <end position="194"/>
    </location>
</feature>
<keyword evidence="4" id="KW-0963">Cytoplasm</keyword>
<evidence type="ECO:0000256" key="13">
    <source>
        <dbReference type="ARBA" id="ARBA00093507"/>
    </source>
</evidence>
<feature type="region of interest" description="Disordered" evidence="14">
    <location>
        <begin position="175"/>
        <end position="194"/>
    </location>
</feature>
<evidence type="ECO:0000256" key="9">
    <source>
        <dbReference type="ARBA" id="ARBA00023054"/>
    </source>
</evidence>
<keyword evidence="16" id="KW-1185">Reference proteome</keyword>
<feature type="region of interest" description="Disordered" evidence="14">
    <location>
        <begin position="527"/>
        <end position="548"/>
    </location>
</feature>
<dbReference type="EMBL" id="JARJCW010000020">
    <property type="protein sequence ID" value="KAJ7213837.1"/>
    <property type="molecule type" value="Genomic_DNA"/>
</dbReference>
<name>A0AAD6VIF8_9AGAR</name>
<keyword evidence="6" id="KW-0597">Phosphoprotein</keyword>
<sequence>MAPTVDYHCPCLAQLSVPPPPHLPSSSYSFHPLHTLFFCEECDAVRCNRCVSVEVSGYYCPNCLFEVPSASVRAEKNRCARNCFMCPNCRNTLSVVPSDPPDPGDGRLHIPINTIGEPPFFLYCNHCRWDSAEVGITFEKPTGLAGQLQKFEDSAPESLEFERLKEHFEPVVRASALSSSTGNAPAPPSSTRVRTNSITAAASAALARDIPGVVKYNPLARSARGGGPSKDKDKSVNRDEMPEYRSRVDIVSASAHGTGGGEEDVEYMRHLESVGEVANLEQRWGSSWAVSLHTADLKPLRIPLHSKRSKRCPACAHILIKPEQKAQSVRYKIKLVAANYLPAITAALPHQLDVANAESTKRTLAKSTSVAVTDDDRNVAGMHAGKTYPFQLALANPLYDPITVRLTVQRVHASAAVPSSSGRASPEKPRRPPFAVSLPSNSFPIAAFAEAWEYEDDEDDEMFGLDDDDEFGVARVAGREKGDTRGKLKTGILEKKKNVTVVGGEVVIGKEARGNVKFNMLVSYTYRSDDPSPSDSNDGESIASKVATKPPETKTFAFYTVVDLGPIIPREEPRVEAEL</sequence>
<dbReference type="PANTHER" id="PTHR13034">
    <property type="entry name" value="DYNACTIN P62 SUBUNIT"/>
    <property type="match status" value="1"/>
</dbReference>
<evidence type="ECO:0000256" key="5">
    <source>
        <dbReference type="ARBA" id="ARBA00022499"/>
    </source>
</evidence>
<comment type="subcellular location">
    <subcellularLocation>
        <location evidence="1">Cytoplasm</location>
        <location evidence="1">Cytoskeleton</location>
        <location evidence="1">Microtubule organizing center</location>
        <location evidence="1">Centrosome</location>
    </subcellularLocation>
    <subcellularLocation>
        <location evidence="2">Cytoplasm</location>
        <location evidence="2">Cytoskeleton</location>
        <location evidence="2">Stress fiber</location>
    </subcellularLocation>
    <subcellularLocation>
        <location evidence="3">Cytoplasm</location>
        <location evidence="3">Myofibril</location>
    </subcellularLocation>
</comment>
<evidence type="ECO:0000256" key="11">
    <source>
        <dbReference type="ARBA" id="ARBA00034776"/>
    </source>
</evidence>